<evidence type="ECO:0000256" key="3">
    <source>
        <dbReference type="ARBA" id="ARBA00022692"/>
    </source>
</evidence>
<accession>A0A9D4MB59</accession>
<dbReference type="PANTHER" id="PTHR33690:SF3">
    <property type="entry name" value="UBIQUITIN-LIKE DOMAIN-CONTAINING PROTEIN"/>
    <property type="match status" value="1"/>
</dbReference>
<dbReference type="PANTHER" id="PTHR33690">
    <property type="entry name" value="DUF4605 DOMAIN-CONTAINING PROTEIN"/>
    <property type="match status" value="1"/>
</dbReference>
<keyword evidence="10" id="KW-1185">Reference proteome</keyword>
<evidence type="ECO:0000256" key="7">
    <source>
        <dbReference type="SAM" id="Phobius"/>
    </source>
</evidence>
<dbReference type="AlphaFoldDB" id="A0A9D4MB59"/>
<dbReference type="GO" id="GO:0016020">
    <property type="term" value="C:membrane"/>
    <property type="evidence" value="ECO:0007669"/>
    <property type="project" value="UniProtKB-SubCell"/>
</dbReference>
<feature type="compositionally biased region" description="Gly residues" evidence="6">
    <location>
        <begin position="108"/>
        <end position="118"/>
    </location>
</feature>
<keyword evidence="3 7" id="KW-0812">Transmembrane</keyword>
<evidence type="ECO:0000256" key="2">
    <source>
        <dbReference type="ARBA" id="ARBA00006165"/>
    </source>
</evidence>
<dbReference type="Proteomes" id="UP000828390">
    <property type="component" value="Unassembled WGS sequence"/>
</dbReference>
<comment type="subcellular location">
    <subcellularLocation>
        <location evidence="1">Membrane</location>
        <topology evidence="1">Single-pass membrane protein</topology>
    </subcellularLocation>
</comment>
<dbReference type="InterPro" id="IPR027953">
    <property type="entry name" value="DUF4605"/>
</dbReference>
<reference evidence="9" key="2">
    <citation type="submission" date="2020-11" db="EMBL/GenBank/DDBJ databases">
        <authorList>
            <person name="McCartney M.A."/>
            <person name="Auch B."/>
            <person name="Kono T."/>
            <person name="Mallez S."/>
            <person name="Becker A."/>
            <person name="Gohl D.M."/>
            <person name="Silverstein K.A.T."/>
            <person name="Koren S."/>
            <person name="Bechman K.B."/>
            <person name="Herman A."/>
            <person name="Abrahante J.E."/>
            <person name="Garbe J."/>
        </authorList>
    </citation>
    <scope>NUCLEOTIDE SEQUENCE</scope>
    <source>
        <strain evidence="9">Duluth1</strain>
        <tissue evidence="9">Whole animal</tissue>
    </source>
</reference>
<name>A0A9D4MB59_DREPO</name>
<gene>
    <name evidence="9" type="ORF">DPMN_036230</name>
</gene>
<comment type="similarity">
    <text evidence="2">Belongs to the FAM241 family.</text>
</comment>
<organism evidence="9 10">
    <name type="scientific">Dreissena polymorpha</name>
    <name type="common">Zebra mussel</name>
    <name type="synonym">Mytilus polymorpha</name>
    <dbReference type="NCBI Taxonomy" id="45954"/>
    <lineage>
        <taxon>Eukaryota</taxon>
        <taxon>Metazoa</taxon>
        <taxon>Spiralia</taxon>
        <taxon>Lophotrochozoa</taxon>
        <taxon>Mollusca</taxon>
        <taxon>Bivalvia</taxon>
        <taxon>Autobranchia</taxon>
        <taxon>Heteroconchia</taxon>
        <taxon>Euheterodonta</taxon>
        <taxon>Imparidentia</taxon>
        <taxon>Neoheterodontei</taxon>
        <taxon>Myida</taxon>
        <taxon>Dreissenoidea</taxon>
        <taxon>Dreissenidae</taxon>
        <taxon>Dreissena</taxon>
    </lineage>
</organism>
<comment type="caution">
    <text evidence="9">The sequence shown here is derived from an EMBL/GenBank/DDBJ whole genome shotgun (WGS) entry which is preliminary data.</text>
</comment>
<feature type="region of interest" description="Disordered" evidence="6">
    <location>
        <begin position="108"/>
        <end position="140"/>
    </location>
</feature>
<proteinExistence type="inferred from homology"/>
<reference evidence="9" key="1">
    <citation type="journal article" date="2019" name="bioRxiv">
        <title>The Genome of the Zebra Mussel, Dreissena polymorpha: A Resource for Invasive Species Research.</title>
        <authorList>
            <person name="McCartney M.A."/>
            <person name="Auch B."/>
            <person name="Kono T."/>
            <person name="Mallez S."/>
            <person name="Zhang Y."/>
            <person name="Obille A."/>
            <person name="Becker A."/>
            <person name="Abrahante J.E."/>
            <person name="Garbe J."/>
            <person name="Badalamenti J.P."/>
            <person name="Herman A."/>
            <person name="Mangelson H."/>
            <person name="Liachko I."/>
            <person name="Sullivan S."/>
            <person name="Sone E.D."/>
            <person name="Koren S."/>
            <person name="Silverstein K.A.T."/>
            <person name="Beckman K.B."/>
            <person name="Gohl D.M."/>
        </authorList>
    </citation>
    <scope>NUCLEOTIDE SEQUENCE</scope>
    <source>
        <strain evidence="9">Duluth1</strain>
        <tissue evidence="9">Whole animal</tissue>
    </source>
</reference>
<evidence type="ECO:0000259" key="8">
    <source>
        <dbReference type="Pfam" id="PF15378"/>
    </source>
</evidence>
<evidence type="ECO:0000256" key="6">
    <source>
        <dbReference type="SAM" id="MobiDB-lite"/>
    </source>
</evidence>
<dbReference type="OrthoDB" id="10060343at2759"/>
<evidence type="ECO:0000313" key="9">
    <source>
        <dbReference type="EMBL" id="KAH3873006.1"/>
    </source>
</evidence>
<dbReference type="EMBL" id="JAIWYP010000002">
    <property type="protein sequence ID" value="KAH3873006.1"/>
    <property type="molecule type" value="Genomic_DNA"/>
</dbReference>
<sequence>MVRILKNGEIVDDSDPRAQHGSPRQQQNTGRVQHERMQEGGHFSVFDEFNTRLAGYGVPRFNIGSHTVEPIVLIGFIVAGLLFGLPGLLLVAMLFVISKLSTSGGGINSFLGGQGPSGQGDPRSSGSRSTQGSGHRLGRS</sequence>
<dbReference type="Pfam" id="PF15378">
    <property type="entry name" value="DUF4605"/>
    <property type="match status" value="1"/>
</dbReference>
<evidence type="ECO:0000313" key="10">
    <source>
        <dbReference type="Proteomes" id="UP000828390"/>
    </source>
</evidence>
<protein>
    <recommendedName>
        <fullName evidence="8">DUF4605 domain-containing protein</fullName>
    </recommendedName>
</protein>
<feature type="domain" description="DUF4605" evidence="8">
    <location>
        <begin position="44"/>
        <end position="101"/>
    </location>
</feature>
<evidence type="ECO:0000256" key="5">
    <source>
        <dbReference type="ARBA" id="ARBA00023136"/>
    </source>
</evidence>
<keyword evidence="5 7" id="KW-0472">Membrane</keyword>
<dbReference type="InterPro" id="IPR052502">
    <property type="entry name" value="FAM241_domain"/>
</dbReference>
<evidence type="ECO:0000256" key="1">
    <source>
        <dbReference type="ARBA" id="ARBA00004167"/>
    </source>
</evidence>
<feature type="region of interest" description="Disordered" evidence="6">
    <location>
        <begin position="12"/>
        <end position="35"/>
    </location>
</feature>
<feature type="transmembrane region" description="Helical" evidence="7">
    <location>
        <begin position="71"/>
        <end position="97"/>
    </location>
</feature>
<keyword evidence="4 7" id="KW-1133">Transmembrane helix</keyword>
<feature type="compositionally biased region" description="Low complexity" evidence="6">
    <location>
        <begin position="123"/>
        <end position="134"/>
    </location>
</feature>
<evidence type="ECO:0000256" key="4">
    <source>
        <dbReference type="ARBA" id="ARBA00022989"/>
    </source>
</evidence>
<feature type="compositionally biased region" description="Polar residues" evidence="6">
    <location>
        <begin position="22"/>
        <end position="31"/>
    </location>
</feature>